<dbReference type="AlphaFoldDB" id="A0AAD7U1N1"/>
<keyword evidence="2" id="KW-1185">Reference proteome</keyword>
<sequence>MASPGTLQYRRKLDFPAELLLVIKELLDPSDLRTHGCYYLSSPRVAALYDSAQDPDAFWKLACWNCGIGAGLSRLENLPQEIWGDFDGLTWKHIALDCIVRDGFCRHPRCGEALLEYNRESMRNIAGEVIPFQPYDSLNHEDYVAILSHRLFGDIEFKRDRNIFAIETTPVERDAHLRTPGAPARRIDIPGYKSLPDDYPGLYLTDHPLAARSFATCAPVSTMMLLPIMGRWLVDHGKIQLSRPITVLDVLEVVHKDLDKRLDVDELCQHMSFHDQCIPEEWPHAEAFRVARTIRSMLSVCPMKELEYEETDDDGATVSQHVRSPGMRISKWNLNKPMHARILVVVASDIGYNIRSTIAAEVSRGDSFCARRCSASDVVYSWTAAFELIRIVRPVRSTLLFELWENWQALDTQLLQHGLHLRAPDALPDAETRRGSPPRYQRLRTLSFRINYVCTELCPFDRSGLPARRSLPNHHHRLVARLALTCAMANLSTLRRKLHFPPELLLIIKDLLDPSDLRSHVCYYLSSPRVAALYDSADHPDAFWRLACWNCGIGAGLTRGEDGTDDSSSDDSEDLSWKNIALDCIARDGFCSHPQCGEKLLEYNRSCMLDFADELIPFKPYNTSDYEEKITISGHKLFRHIEFKRDRPRFTVTERSPIERDAHLRMPGTHARRINNEDFESQPDDYPGLYLGEHPLAARSFATLAPVSSMLLLYFARTWSSGDGWITLSQPIIIIDVLKHIYKDLDNYLNVMSAYEHISLHEGCIPEKWSHTEAFRVACTMRSMLSVCPIAKLTYEEEDEDGPALALDLLHALTHSYATPKAALHLPNELLLIIKEHIDPSDLRTHVCYYLSDPRVSALYDSELDPDAFWKLACWNCGIGAGLTPSEETGDFTWKDIAIDCIVRDGFCEHPQCGEALMDYNRKHMRIAAEDVEPCEPLRGKIAIDMPILFGHDLFEHIEFKCLRNQEPVERDAHLRAPGAPVCRPEYAQDEQFQDEYPELYFEQHPLAARSFVAFPPALNIDLCRFADATPKNHIMHQERAIIILDVLKVIHVELDEPLTVKDLCNHLGYHFHCLRLPEKWDFRKALGKMKTIRSLLTICPIAGIEQFLEDSDNGPLISVELH</sequence>
<reference evidence="1" key="1">
    <citation type="submission" date="2022-11" db="EMBL/GenBank/DDBJ databases">
        <title>Genome Sequence of Cubamyces cubensis.</title>
        <authorList>
            <person name="Buettner E."/>
        </authorList>
    </citation>
    <scope>NUCLEOTIDE SEQUENCE</scope>
    <source>
        <strain evidence="1">MPL-01</strain>
    </source>
</reference>
<proteinExistence type="predicted"/>
<dbReference type="EMBL" id="JAPEVG010000018">
    <property type="protein sequence ID" value="KAJ8496058.1"/>
    <property type="molecule type" value="Genomic_DNA"/>
</dbReference>
<evidence type="ECO:0000313" key="1">
    <source>
        <dbReference type="EMBL" id="KAJ8496058.1"/>
    </source>
</evidence>
<name>A0AAD7U1N1_9APHY</name>
<comment type="caution">
    <text evidence="1">The sequence shown here is derived from an EMBL/GenBank/DDBJ whole genome shotgun (WGS) entry which is preliminary data.</text>
</comment>
<gene>
    <name evidence="1" type="ORF">ONZ51_g1328</name>
</gene>
<organism evidence="1 2">
    <name type="scientific">Trametes cubensis</name>
    <dbReference type="NCBI Taxonomy" id="1111947"/>
    <lineage>
        <taxon>Eukaryota</taxon>
        <taxon>Fungi</taxon>
        <taxon>Dikarya</taxon>
        <taxon>Basidiomycota</taxon>
        <taxon>Agaricomycotina</taxon>
        <taxon>Agaricomycetes</taxon>
        <taxon>Polyporales</taxon>
        <taxon>Polyporaceae</taxon>
        <taxon>Trametes</taxon>
    </lineage>
</organism>
<evidence type="ECO:0000313" key="2">
    <source>
        <dbReference type="Proteomes" id="UP001215151"/>
    </source>
</evidence>
<accession>A0AAD7U1N1</accession>
<protein>
    <submittedName>
        <fullName evidence="1">Uncharacterized protein</fullName>
    </submittedName>
</protein>
<dbReference type="Proteomes" id="UP001215151">
    <property type="component" value="Unassembled WGS sequence"/>
</dbReference>